<protein>
    <recommendedName>
        <fullName evidence="1">Transposase IS801/IS1294 domain-containing protein</fullName>
    </recommendedName>
</protein>
<dbReference type="AlphaFoldDB" id="A0A0F9AVN2"/>
<accession>A0A0F9AVN2</accession>
<dbReference type="EMBL" id="LAZR01040837">
    <property type="protein sequence ID" value="KKL13490.1"/>
    <property type="molecule type" value="Genomic_DNA"/>
</dbReference>
<proteinExistence type="predicted"/>
<comment type="caution">
    <text evidence="2">The sequence shown here is derived from an EMBL/GenBank/DDBJ whole genome shotgun (WGS) entry which is preliminary data.</text>
</comment>
<evidence type="ECO:0000259" key="1">
    <source>
        <dbReference type="Pfam" id="PF04986"/>
    </source>
</evidence>
<dbReference type="Pfam" id="PF04986">
    <property type="entry name" value="Y2_Tnp"/>
    <property type="match status" value="1"/>
</dbReference>
<feature type="non-terminal residue" evidence="2">
    <location>
        <position position="1"/>
    </location>
</feature>
<sequence>YGRWHGFIDNVVWRYLDCWVEEAGFARLKCDSCGLEKLLTLSCKQRLPLPYIDTIAAEKLFAHKILHLLKTKGLLSDKRIELLDSFRHSGFSVDASPTLWPQDTQGLERLCRYLLRCPVSLSRIHWTPGSNTLFYESKSFHDDPLFSHPQGETLDILEFLARVLTQIPEPRKHGIHYFGA</sequence>
<organism evidence="2">
    <name type="scientific">marine sediment metagenome</name>
    <dbReference type="NCBI Taxonomy" id="412755"/>
    <lineage>
        <taxon>unclassified sequences</taxon>
        <taxon>metagenomes</taxon>
        <taxon>ecological metagenomes</taxon>
    </lineage>
</organism>
<dbReference type="GO" id="GO:0006313">
    <property type="term" value="P:DNA transposition"/>
    <property type="evidence" value="ECO:0007669"/>
    <property type="project" value="InterPro"/>
</dbReference>
<dbReference type="GO" id="GO:0004803">
    <property type="term" value="F:transposase activity"/>
    <property type="evidence" value="ECO:0007669"/>
    <property type="project" value="InterPro"/>
</dbReference>
<dbReference type="InterPro" id="IPR007069">
    <property type="entry name" value="Transposase_32"/>
</dbReference>
<reference evidence="2" key="1">
    <citation type="journal article" date="2015" name="Nature">
        <title>Complex archaea that bridge the gap between prokaryotes and eukaryotes.</title>
        <authorList>
            <person name="Spang A."/>
            <person name="Saw J.H."/>
            <person name="Jorgensen S.L."/>
            <person name="Zaremba-Niedzwiedzka K."/>
            <person name="Martijn J."/>
            <person name="Lind A.E."/>
            <person name="van Eijk R."/>
            <person name="Schleper C."/>
            <person name="Guy L."/>
            <person name="Ettema T.J."/>
        </authorList>
    </citation>
    <scope>NUCLEOTIDE SEQUENCE</scope>
</reference>
<gene>
    <name evidence="2" type="ORF">LCGC14_2525230</name>
</gene>
<dbReference type="GO" id="GO:0003677">
    <property type="term" value="F:DNA binding"/>
    <property type="evidence" value="ECO:0007669"/>
    <property type="project" value="InterPro"/>
</dbReference>
<name>A0A0F9AVN2_9ZZZZ</name>
<evidence type="ECO:0000313" key="2">
    <source>
        <dbReference type="EMBL" id="KKL13490.1"/>
    </source>
</evidence>
<feature type="domain" description="Transposase IS801/IS1294" evidence="1">
    <location>
        <begin position="75"/>
        <end position="179"/>
    </location>
</feature>